<dbReference type="EMBL" id="FUWO01000010">
    <property type="protein sequence ID" value="SJZ61634.1"/>
    <property type="molecule type" value="Genomic_DNA"/>
</dbReference>
<keyword evidence="3" id="KW-1185">Reference proteome</keyword>
<accession>A0A1T4M4G1</accession>
<dbReference type="STRING" id="1121925.SAMN02746011_01310"/>
<dbReference type="Gene3D" id="3.50.4.20">
    <property type="match status" value="1"/>
</dbReference>
<feature type="compositionally biased region" description="Polar residues" evidence="1">
    <location>
        <begin position="185"/>
        <end position="203"/>
    </location>
</feature>
<dbReference type="OrthoDB" id="1650379at2"/>
<feature type="compositionally biased region" description="Polar residues" evidence="1">
    <location>
        <begin position="152"/>
        <end position="167"/>
    </location>
</feature>
<proteinExistence type="predicted"/>
<dbReference type="InterPro" id="IPR038141">
    <property type="entry name" value="YutD-like_sf"/>
</dbReference>
<evidence type="ECO:0000313" key="2">
    <source>
        <dbReference type="EMBL" id="SJZ61634.1"/>
    </source>
</evidence>
<dbReference type="AlphaFoldDB" id="A0A1T4M4G1"/>
<name>A0A1T4M4G1_9LACT</name>
<dbReference type="Pfam" id="PF06265">
    <property type="entry name" value="YutD-like"/>
    <property type="match status" value="1"/>
</dbReference>
<feature type="region of interest" description="Disordered" evidence="1">
    <location>
        <begin position="138"/>
        <end position="235"/>
    </location>
</feature>
<dbReference type="InterPro" id="IPR009370">
    <property type="entry name" value="YutD-like"/>
</dbReference>
<feature type="compositionally biased region" description="Basic residues" evidence="1">
    <location>
        <begin position="172"/>
        <end position="182"/>
    </location>
</feature>
<reference evidence="3" key="1">
    <citation type="submission" date="2017-02" db="EMBL/GenBank/DDBJ databases">
        <authorList>
            <person name="Varghese N."/>
            <person name="Submissions S."/>
        </authorList>
    </citation>
    <scope>NUCLEOTIDE SEQUENCE [LARGE SCALE GENOMIC DNA]</scope>
    <source>
        <strain evidence="3">DSM 15739</strain>
    </source>
</reference>
<sequence length="235" mass="28281">MSKKSIDTISDQIESILTSIIHDEDVSEKNIHQIDETTIQINEQIYHVATNYREGFDFSAFEARYQEYFDRFDFIVGDWGFEQLRLRGFYQINRRKVPREQIIDYLDDYLKEYCNFGCRYFVLAKEEALVKYNQLRERMSHAKPQSKRPTKNPINTIHQKQQNSLTTNNEKNKRKSRHKRHNQREQNQAFQIKQLGKQQTPQNKKADFEANKVVKSKQKQTQRTNKRNFIIKQQP</sequence>
<protein>
    <submittedName>
        <fullName evidence="2">Uncharacterized protein YutD</fullName>
    </submittedName>
</protein>
<feature type="compositionally biased region" description="Basic residues" evidence="1">
    <location>
        <begin position="214"/>
        <end position="226"/>
    </location>
</feature>
<gene>
    <name evidence="2" type="ORF">SAMN02746011_01310</name>
</gene>
<evidence type="ECO:0000256" key="1">
    <source>
        <dbReference type="SAM" id="MobiDB-lite"/>
    </source>
</evidence>
<dbReference type="Proteomes" id="UP000189941">
    <property type="component" value="Unassembled WGS sequence"/>
</dbReference>
<evidence type="ECO:0000313" key="3">
    <source>
        <dbReference type="Proteomes" id="UP000189941"/>
    </source>
</evidence>
<organism evidence="2 3">
    <name type="scientific">Globicatella sulfidifaciens DSM 15739</name>
    <dbReference type="NCBI Taxonomy" id="1121925"/>
    <lineage>
        <taxon>Bacteria</taxon>
        <taxon>Bacillati</taxon>
        <taxon>Bacillota</taxon>
        <taxon>Bacilli</taxon>
        <taxon>Lactobacillales</taxon>
        <taxon>Aerococcaceae</taxon>
        <taxon>Globicatella</taxon>
    </lineage>
</organism>
<dbReference type="RefSeq" id="WP_159443880.1">
    <property type="nucleotide sequence ID" value="NZ_FUWO01000010.1"/>
</dbReference>